<organism evidence="2 3">
    <name type="scientific">Lentzea albida</name>
    <dbReference type="NCBI Taxonomy" id="65499"/>
    <lineage>
        <taxon>Bacteria</taxon>
        <taxon>Bacillati</taxon>
        <taxon>Actinomycetota</taxon>
        <taxon>Actinomycetes</taxon>
        <taxon>Pseudonocardiales</taxon>
        <taxon>Pseudonocardiaceae</taxon>
        <taxon>Lentzea</taxon>
    </lineage>
</organism>
<evidence type="ECO:0000256" key="1">
    <source>
        <dbReference type="SAM" id="Phobius"/>
    </source>
</evidence>
<keyword evidence="1" id="KW-1133">Transmembrane helix</keyword>
<keyword evidence="1" id="KW-0812">Transmembrane</keyword>
<dbReference type="InterPro" id="IPR058068">
    <property type="entry name" value="LIC_13387-like"/>
</dbReference>
<feature type="transmembrane region" description="Helical" evidence="1">
    <location>
        <begin position="61"/>
        <end position="82"/>
    </location>
</feature>
<proteinExistence type="predicted"/>
<protein>
    <submittedName>
        <fullName evidence="2">Uncharacterized protein</fullName>
    </submittedName>
</protein>
<dbReference type="RefSeq" id="WP_089919800.1">
    <property type="nucleotide sequence ID" value="NZ_FOFV01000010.1"/>
</dbReference>
<dbReference type="OrthoDB" id="5194453at2"/>
<keyword evidence="3" id="KW-1185">Reference proteome</keyword>
<gene>
    <name evidence="2" type="ORF">SAMN04488000_11051</name>
</gene>
<evidence type="ECO:0000313" key="2">
    <source>
        <dbReference type="EMBL" id="SER56987.1"/>
    </source>
</evidence>
<dbReference type="EMBL" id="FOFV01000010">
    <property type="protein sequence ID" value="SER56987.1"/>
    <property type="molecule type" value="Genomic_DNA"/>
</dbReference>
<name>A0A1H9Q989_9PSEU</name>
<dbReference type="AlphaFoldDB" id="A0A1H9Q989"/>
<keyword evidence="1" id="KW-0472">Membrane</keyword>
<evidence type="ECO:0000313" key="3">
    <source>
        <dbReference type="Proteomes" id="UP000199503"/>
    </source>
</evidence>
<dbReference type="Proteomes" id="UP000199503">
    <property type="component" value="Unassembled WGS sequence"/>
</dbReference>
<dbReference type="NCBIfam" id="NF047765">
    <property type="entry name" value="LIC_13387_fam"/>
    <property type="match status" value="1"/>
</dbReference>
<feature type="transmembrane region" description="Helical" evidence="1">
    <location>
        <begin position="7"/>
        <end position="28"/>
    </location>
</feature>
<accession>A0A1H9Q989</accession>
<reference evidence="3" key="1">
    <citation type="submission" date="2016-10" db="EMBL/GenBank/DDBJ databases">
        <authorList>
            <person name="Varghese N."/>
            <person name="Submissions S."/>
        </authorList>
    </citation>
    <scope>NUCLEOTIDE SEQUENCE [LARGE SCALE GENOMIC DNA]</scope>
    <source>
        <strain evidence="3">DSM 44437</strain>
    </source>
</reference>
<sequence>MPRTFWIGSWAWIATGVGHLAIMAVMAVGEADPAGDRAAAAAEEVTFTLGGVHRSLYDVDLGINFVMSVALVFGGMACLLVAKVGPVPRALAGLGSGTSLVLLVVALVLLPSPPIVLFAVAALAFGHSFAVAGRRGAVGTAA</sequence>